<feature type="compositionally biased region" description="Low complexity" evidence="1">
    <location>
        <begin position="297"/>
        <end position="314"/>
    </location>
</feature>
<feature type="compositionally biased region" description="Basic and acidic residues" evidence="1">
    <location>
        <begin position="162"/>
        <end position="171"/>
    </location>
</feature>
<evidence type="ECO:0000256" key="2">
    <source>
        <dbReference type="SAM" id="SignalP"/>
    </source>
</evidence>
<feature type="signal peptide" evidence="2">
    <location>
        <begin position="1"/>
        <end position="16"/>
    </location>
</feature>
<proteinExistence type="predicted"/>
<feature type="compositionally biased region" description="Low complexity" evidence="1">
    <location>
        <begin position="139"/>
        <end position="158"/>
    </location>
</feature>
<feature type="compositionally biased region" description="Low complexity" evidence="1">
    <location>
        <begin position="415"/>
        <end position="439"/>
    </location>
</feature>
<reference evidence="4" key="1">
    <citation type="journal article" date="2015" name="Nat. Genet.">
        <title>The genome and transcriptome of the zoonotic hookworm Ancylostoma ceylanicum identify infection-specific gene families.</title>
        <authorList>
            <person name="Schwarz E.M."/>
            <person name="Hu Y."/>
            <person name="Antoshechkin I."/>
            <person name="Miller M.M."/>
            <person name="Sternberg P.W."/>
            <person name="Aroian R.V."/>
        </authorList>
    </citation>
    <scope>NUCLEOTIDE SEQUENCE</scope>
    <source>
        <strain evidence="4">HY135</strain>
    </source>
</reference>
<dbReference type="AlphaFoldDB" id="A0A016VIJ2"/>
<dbReference type="EMBL" id="JARK01001345">
    <property type="protein sequence ID" value="EYC27081.1"/>
    <property type="molecule type" value="Genomic_DNA"/>
</dbReference>
<feature type="region of interest" description="Disordered" evidence="1">
    <location>
        <begin position="139"/>
        <end position="190"/>
    </location>
</feature>
<comment type="caution">
    <text evidence="3">The sequence shown here is derived from an EMBL/GenBank/DDBJ whole genome shotgun (WGS) entry which is preliminary data.</text>
</comment>
<evidence type="ECO:0000313" key="3">
    <source>
        <dbReference type="EMBL" id="EYC27081.1"/>
    </source>
</evidence>
<keyword evidence="2" id="KW-0732">Signal</keyword>
<dbReference type="Proteomes" id="UP000024635">
    <property type="component" value="Unassembled WGS sequence"/>
</dbReference>
<feature type="region of interest" description="Disordered" evidence="1">
    <location>
        <begin position="506"/>
        <end position="536"/>
    </location>
</feature>
<accession>A0A016VIJ2</accession>
<name>A0A016VIJ2_9BILA</name>
<feature type="chain" id="PRO_5001489502" evidence="2">
    <location>
        <begin position="17"/>
        <end position="594"/>
    </location>
</feature>
<feature type="region of interest" description="Disordered" evidence="1">
    <location>
        <begin position="387"/>
        <end position="439"/>
    </location>
</feature>
<feature type="region of interest" description="Disordered" evidence="1">
    <location>
        <begin position="293"/>
        <end position="314"/>
    </location>
</feature>
<evidence type="ECO:0000256" key="1">
    <source>
        <dbReference type="SAM" id="MobiDB-lite"/>
    </source>
</evidence>
<sequence length="594" mass="65209">MMILKLFIIPWIWTHAQNVPNNPAAAAAPPTAPNAQFVDIPFYQFLQRQNQINNAILLNNAMLANSLGAMPPSEHQIPIPNTLQFPNAATALQANHAALFPNFQPKFPAVPAAGLNRLGIYDVLNRGVKFGPVPTMIIPSQPTPSSTTTPPTVQAATTLSPQKEDLNKEDVQESDPIPIGESDPIPIGVSEPDERMRKVIDLSATPRQKPPPSTEIPPLTELIEEIGGENVITTTTEQVLDVTSTKKPKQDVYKLLKTLNLTDEETNDLVSHVEKVVREELVRKLTETRFIDRTTTPEKSTTTAASTTEAGLQTTTTAQLEEEVAARIRIPLRRTKPEKELLFYIPRKKPKPEIKHHPQRLSSEDRTDFVEAEILTSQMHLPVQEKIDDEKIDEDTSEAVATDTYEPDKSQEAASTPTTTTSIPTTTTTQSPSTTSAVPTTSVILHQKILVRELNVTVDNPKPSAQYGGIDADLLNIGFATGAPLDLETEGNRLVAYRTRNLNRSDNKRVSSTTQPPPTFQHPLVGRAKTTSPPKTPFERLAVDYKERLTGAGDMDKILKSLYSNAYIALVDAKEASSVRIPLSMRRAQAGGLG</sequence>
<organism evidence="3 4">
    <name type="scientific">Ancylostoma ceylanicum</name>
    <dbReference type="NCBI Taxonomy" id="53326"/>
    <lineage>
        <taxon>Eukaryota</taxon>
        <taxon>Metazoa</taxon>
        <taxon>Ecdysozoa</taxon>
        <taxon>Nematoda</taxon>
        <taxon>Chromadorea</taxon>
        <taxon>Rhabditida</taxon>
        <taxon>Rhabditina</taxon>
        <taxon>Rhabditomorpha</taxon>
        <taxon>Strongyloidea</taxon>
        <taxon>Ancylostomatidae</taxon>
        <taxon>Ancylostomatinae</taxon>
        <taxon>Ancylostoma</taxon>
    </lineage>
</organism>
<evidence type="ECO:0000313" key="4">
    <source>
        <dbReference type="Proteomes" id="UP000024635"/>
    </source>
</evidence>
<keyword evidence="4" id="KW-1185">Reference proteome</keyword>
<gene>
    <name evidence="3" type="primary">Acey_s0009.g513</name>
    <name evidence="3" type="synonym">Acey-T17H7.7</name>
    <name evidence="3" type="ORF">Y032_0009g513</name>
</gene>
<protein>
    <submittedName>
        <fullName evidence="3">Uncharacterized protein</fullName>
    </submittedName>
</protein>
<dbReference type="OrthoDB" id="5867972at2759"/>